<dbReference type="InterPro" id="IPR002641">
    <property type="entry name" value="PNPLA_dom"/>
</dbReference>
<dbReference type="PANTHER" id="PTHR14226:SF29">
    <property type="entry name" value="NEUROPATHY TARGET ESTERASE SWS"/>
    <property type="match status" value="1"/>
</dbReference>
<feature type="domain" description="PNPLA" evidence="5">
    <location>
        <begin position="26"/>
        <end position="224"/>
    </location>
</feature>
<dbReference type="SUPFAM" id="SSF52151">
    <property type="entry name" value="FabD/lysophospholipase-like"/>
    <property type="match status" value="1"/>
</dbReference>
<dbReference type="Gene3D" id="3.40.1090.10">
    <property type="entry name" value="Cytosolic phospholipase A2 catalytic domain"/>
    <property type="match status" value="2"/>
</dbReference>
<dbReference type="STRING" id="742725.HMPREF9450_00746"/>
<dbReference type="PATRIC" id="fig|742725.3.peg.797"/>
<dbReference type="EMBL" id="ADLD01000009">
    <property type="protein sequence ID" value="EHB92542.1"/>
    <property type="molecule type" value="Genomic_DNA"/>
</dbReference>
<dbReference type="Proteomes" id="UP000006008">
    <property type="component" value="Unassembled WGS sequence"/>
</dbReference>
<feature type="short sequence motif" description="GXGXXG" evidence="4">
    <location>
        <begin position="30"/>
        <end position="35"/>
    </location>
</feature>
<dbReference type="CDD" id="cd07205">
    <property type="entry name" value="Pat_PNPLA6_PNPLA7_NTE1_like"/>
    <property type="match status" value="1"/>
</dbReference>
<accession>G5H7U3</accession>
<dbReference type="GeneID" id="92816240"/>
<dbReference type="eggNOG" id="COG1752">
    <property type="taxonomic scope" value="Bacteria"/>
</dbReference>
<evidence type="ECO:0000313" key="6">
    <source>
        <dbReference type="EMBL" id="EHB92542.1"/>
    </source>
</evidence>
<feature type="short sequence motif" description="DGA/G" evidence="4">
    <location>
        <begin position="211"/>
        <end position="213"/>
    </location>
</feature>
<dbReference type="OrthoDB" id="9770965at2"/>
<evidence type="ECO:0000313" key="7">
    <source>
        <dbReference type="Proteomes" id="UP000006008"/>
    </source>
</evidence>
<dbReference type="Pfam" id="PF01734">
    <property type="entry name" value="Patatin"/>
    <property type="match status" value="1"/>
</dbReference>
<name>G5H7U3_9BACT</name>
<evidence type="ECO:0000256" key="4">
    <source>
        <dbReference type="PROSITE-ProRule" id="PRU01161"/>
    </source>
</evidence>
<dbReference type="Gene3D" id="2.40.160.50">
    <property type="entry name" value="membrane protein fhac: a member of the omp85/tpsb transporter family"/>
    <property type="match status" value="1"/>
</dbReference>
<organism evidence="6 7">
    <name type="scientific">Alistipes indistinctus YIT 12060</name>
    <dbReference type="NCBI Taxonomy" id="742725"/>
    <lineage>
        <taxon>Bacteria</taxon>
        <taxon>Pseudomonadati</taxon>
        <taxon>Bacteroidota</taxon>
        <taxon>Bacteroidia</taxon>
        <taxon>Bacteroidales</taxon>
        <taxon>Rikenellaceae</taxon>
        <taxon>Alistipes</taxon>
    </lineage>
</organism>
<dbReference type="HOGENOM" id="CLU_021030_0_0_10"/>
<dbReference type="RefSeq" id="WP_009133552.1">
    <property type="nucleotide sequence ID" value="NZ_CP102250.1"/>
</dbReference>
<gene>
    <name evidence="6" type="ORF">HMPREF9450_00746</name>
</gene>
<dbReference type="PROSITE" id="PS51635">
    <property type="entry name" value="PNPLA"/>
    <property type="match status" value="1"/>
</dbReference>
<sequence>MTHLRGIITLILLLSATLASAQRVGLVLSGGGAKGLYHIGVIKALEENGIPIDYVSGTSMGAIIAGLYAIGYTPEQMAEIFESNQIKYWMSGKIEDKYIYYFKQRRPNAAMITLRIDFRNPQRIAKLQLPTSLIQSNTLDLAFVEFFSGPSAQCGGDFDKLFVPFRCIATDAAARKEVVYRGGDLGKAIRASMTIPLVFRPIKQDSTLLYDGGIYNNFPWQVLQEDFKPDILIGSKCVEGNSKPKEDNPMEQILALTMMHTDYDLPSDEDILIDHTFDDVTTLDFSKAAYVIDRGYQDAMAKMPQILERVVRRADTTELDLRRAAYRMSLPKLVFDKYEISGMGKKQTQYMKRILQLDKKLEEQKLFDFDQFRSEYFKMLSEGEIEGDFPDVAYNDTTKSFQLDLHLRTKPSLKLMFGGNISSTSMNQAYVGVEYRRLGRNMHTYNFDGYFSALYSSVFVGGRNDFFWKIPFAVDYGFYYNYYNFFKSDFGMLSKHNDLSFAKQGDLHLTAGLSMPTDRFQAFSMRFNIGRENFRYFQSTGHSDDDVMDQSRFPFLGVKLELARNNLNYLMYPTRGLRQSISAIYVSGLEYYTPGTFAPTADRVEENRYWFGARFTREQYFRIAKWFSLGYLVDGVITTHPSFSNEYATNISSPAFQPTPHSRLVYLKDFRSKSFIGGGIIPTFEFGPRFYLKNSVYAFLPEDANKSTADVRKRLRYIFNSSLVYQTHIGPISLTLSKYDATTSHNWFLTFNFGFMLFNGSGLFY</sequence>
<keyword evidence="1 4" id="KW-0378">Hydrolase</keyword>
<protein>
    <recommendedName>
        <fullName evidence="5">PNPLA domain-containing protein</fullName>
    </recommendedName>
</protein>
<dbReference type="InterPro" id="IPR016035">
    <property type="entry name" value="Acyl_Trfase/lysoPLipase"/>
</dbReference>
<dbReference type="GO" id="GO:0016042">
    <property type="term" value="P:lipid catabolic process"/>
    <property type="evidence" value="ECO:0007669"/>
    <property type="project" value="UniProtKB-UniRule"/>
</dbReference>
<evidence type="ECO:0000256" key="1">
    <source>
        <dbReference type="ARBA" id="ARBA00022801"/>
    </source>
</evidence>
<proteinExistence type="predicted"/>
<dbReference type="AlphaFoldDB" id="G5H7U3"/>
<feature type="active site" description="Nucleophile" evidence="4">
    <location>
        <position position="59"/>
    </location>
</feature>
<comment type="caution">
    <text evidence="6">The sequence shown here is derived from an EMBL/GenBank/DDBJ whole genome shotgun (WGS) entry which is preliminary data.</text>
</comment>
<reference evidence="6 7" key="1">
    <citation type="submission" date="2011-08" db="EMBL/GenBank/DDBJ databases">
        <title>The Genome Sequence of Alistipes indistinctus YIT 12060.</title>
        <authorList>
            <consortium name="The Broad Institute Genome Sequencing Platform"/>
            <person name="Earl A."/>
            <person name="Ward D."/>
            <person name="Feldgarden M."/>
            <person name="Gevers D."/>
            <person name="Morotomi M."/>
            <person name="Young S.K."/>
            <person name="Zeng Q."/>
            <person name="Gargeya S."/>
            <person name="Fitzgerald M."/>
            <person name="Haas B."/>
            <person name="Abouelleil A."/>
            <person name="Alvarado L."/>
            <person name="Arachchi H.M."/>
            <person name="Berlin A."/>
            <person name="Brown A."/>
            <person name="Chapman S.B."/>
            <person name="Chen Z."/>
            <person name="Dunbar C."/>
            <person name="Freedman E."/>
            <person name="Gearin G."/>
            <person name="Gellesch M."/>
            <person name="Goldberg J."/>
            <person name="Griggs A."/>
            <person name="Gujja S."/>
            <person name="Heiman D."/>
            <person name="Howarth C."/>
            <person name="Larson L."/>
            <person name="Lui A."/>
            <person name="MacDonald P.J.P."/>
            <person name="Montmayeur A."/>
            <person name="Murphy C."/>
            <person name="Neiman D."/>
            <person name="Pearson M."/>
            <person name="Priest M."/>
            <person name="Roberts A."/>
            <person name="Saif S."/>
            <person name="Shea T."/>
            <person name="Shenoy N."/>
            <person name="Sisk P."/>
            <person name="Stolte C."/>
            <person name="Sykes S."/>
            <person name="Wortman J."/>
            <person name="Nusbaum C."/>
            <person name="Birren B."/>
        </authorList>
    </citation>
    <scope>NUCLEOTIDE SEQUENCE [LARGE SCALE GENOMIC DNA]</scope>
    <source>
        <strain evidence="6 7">YIT 12060</strain>
    </source>
</reference>
<feature type="short sequence motif" description="GXSXG" evidence="4">
    <location>
        <begin position="57"/>
        <end position="61"/>
    </location>
</feature>
<dbReference type="InterPro" id="IPR050301">
    <property type="entry name" value="NTE"/>
</dbReference>
<evidence type="ECO:0000256" key="2">
    <source>
        <dbReference type="ARBA" id="ARBA00022963"/>
    </source>
</evidence>
<evidence type="ECO:0000256" key="3">
    <source>
        <dbReference type="ARBA" id="ARBA00023098"/>
    </source>
</evidence>
<dbReference type="PANTHER" id="PTHR14226">
    <property type="entry name" value="NEUROPATHY TARGET ESTERASE/SWISS CHEESE D.MELANOGASTER"/>
    <property type="match status" value="1"/>
</dbReference>
<keyword evidence="2 4" id="KW-0442">Lipid degradation</keyword>
<keyword evidence="7" id="KW-1185">Reference proteome</keyword>
<evidence type="ECO:0000259" key="5">
    <source>
        <dbReference type="PROSITE" id="PS51635"/>
    </source>
</evidence>
<dbReference type="GO" id="GO:0016787">
    <property type="term" value="F:hydrolase activity"/>
    <property type="evidence" value="ECO:0007669"/>
    <property type="project" value="UniProtKB-UniRule"/>
</dbReference>
<feature type="active site" description="Proton acceptor" evidence="4">
    <location>
        <position position="211"/>
    </location>
</feature>
<keyword evidence="3 4" id="KW-0443">Lipid metabolism</keyword>